<evidence type="ECO:0000256" key="6">
    <source>
        <dbReference type="SAM" id="Phobius"/>
    </source>
</evidence>
<keyword evidence="8" id="KW-0645">Protease</keyword>
<keyword evidence="5" id="KW-0184">Conjugation</keyword>
<keyword evidence="6" id="KW-0812">Transmembrane</keyword>
<keyword evidence="6" id="KW-1133">Transmembrane helix</keyword>
<dbReference type="InterPro" id="IPR019533">
    <property type="entry name" value="Peptidase_S26"/>
</dbReference>
<dbReference type="NCBIfam" id="NF010412">
    <property type="entry name" value="PRK13838.1"/>
    <property type="match status" value="1"/>
</dbReference>
<dbReference type="NCBIfam" id="TIGR02771">
    <property type="entry name" value="TraF_Ti"/>
    <property type="match status" value="1"/>
</dbReference>
<sequence>MSRRRAITLIAIAAMAVTVLIGMGWLGGIRLNLTPSYSLGLWRIEALDRAAAVGDLVFICPPDSPPFRSARERGYLRRGLCPGWLSPLIKTVAAIEGQRVDIGASVAIDGRLLAHSQLHAADAKGRALAPFAGGIVPPAHLFLHSDFAGSYDSRYFGPISGTGLLGRARPVLTFDP</sequence>
<dbReference type="RefSeq" id="WP_067969945.1">
    <property type="nucleotide sequence ID" value="NZ_CP015008.1"/>
</dbReference>
<evidence type="ECO:0000259" key="7">
    <source>
        <dbReference type="Pfam" id="PF10502"/>
    </source>
</evidence>
<protein>
    <submittedName>
        <fullName evidence="8">Conjugal transfer pilin processing protease TraF</fullName>
    </submittedName>
    <submittedName>
        <fullName evidence="9">Conjugative transfer signal peptidase TraF</fullName>
    </submittedName>
</protein>
<dbReference type="GO" id="GO:0004252">
    <property type="term" value="F:serine-type endopeptidase activity"/>
    <property type="evidence" value="ECO:0007669"/>
    <property type="project" value="InterPro"/>
</dbReference>
<evidence type="ECO:0000313" key="8">
    <source>
        <dbReference type="EMBL" id="AMS45403.1"/>
    </source>
</evidence>
<evidence type="ECO:0000313" key="10">
    <source>
        <dbReference type="Proteomes" id="UP000075755"/>
    </source>
</evidence>
<keyword evidence="6" id="KW-0472">Membrane</keyword>
<name>A0AAC9ATZ1_AMIAI</name>
<evidence type="ECO:0000256" key="1">
    <source>
        <dbReference type="ARBA" id="ARBA00004418"/>
    </source>
</evidence>
<geneLocation type="plasmid" evidence="8 10">
    <name>pAA03</name>
</geneLocation>
<dbReference type="Pfam" id="PF10502">
    <property type="entry name" value="Peptidase_S26"/>
    <property type="match status" value="1"/>
</dbReference>
<dbReference type="Proteomes" id="UP000577697">
    <property type="component" value="Unassembled WGS sequence"/>
</dbReference>
<comment type="subcellular location">
    <subcellularLocation>
        <location evidence="1">Periplasm</location>
    </subcellularLocation>
</comment>
<keyword evidence="3" id="KW-0732">Signal</keyword>
<reference evidence="9 11" key="2">
    <citation type="submission" date="2020-08" db="EMBL/GenBank/DDBJ databases">
        <title>Genomic Encyclopedia of Type Strains, Phase IV (KMG-IV): sequencing the most valuable type-strain genomes for metagenomic binning, comparative biology and taxonomic classification.</title>
        <authorList>
            <person name="Goeker M."/>
        </authorList>
    </citation>
    <scope>NUCLEOTIDE SEQUENCE [LARGE SCALE GENOMIC DNA]</scope>
    <source>
        <strain evidence="9 11">DSM 10368</strain>
    </source>
</reference>
<accession>A0AAC9ATZ1</accession>
<dbReference type="Gene3D" id="2.10.109.10">
    <property type="entry name" value="Umud Fragment, subunit A"/>
    <property type="match status" value="1"/>
</dbReference>
<keyword evidence="8" id="KW-0614">Plasmid</keyword>
<dbReference type="EMBL" id="JACICB010000023">
    <property type="protein sequence ID" value="MBB3708881.1"/>
    <property type="molecule type" value="Genomic_DNA"/>
</dbReference>
<dbReference type="AlphaFoldDB" id="A0AAC9ATZ1"/>
<organism evidence="8 10">
    <name type="scientific">Aminobacter aminovorans</name>
    <name type="common">Chelatobacter heintzii</name>
    <dbReference type="NCBI Taxonomy" id="83263"/>
    <lineage>
        <taxon>Bacteria</taxon>
        <taxon>Pseudomonadati</taxon>
        <taxon>Pseudomonadota</taxon>
        <taxon>Alphaproteobacteria</taxon>
        <taxon>Hyphomicrobiales</taxon>
        <taxon>Phyllobacteriaceae</taxon>
        <taxon>Aminobacter</taxon>
    </lineage>
</organism>
<proteinExistence type="inferred from homology"/>
<keyword evidence="4" id="KW-0574">Periplasm</keyword>
<evidence type="ECO:0000256" key="5">
    <source>
        <dbReference type="ARBA" id="ARBA00022971"/>
    </source>
</evidence>
<feature type="domain" description="Peptidase S26" evidence="7">
    <location>
        <begin position="7"/>
        <end position="169"/>
    </location>
</feature>
<dbReference type="InterPro" id="IPR014139">
    <property type="entry name" value="Peptidase_S26C_TraF"/>
</dbReference>
<dbReference type="GO" id="GO:0042597">
    <property type="term" value="C:periplasmic space"/>
    <property type="evidence" value="ECO:0007669"/>
    <property type="project" value="UniProtKB-SubCell"/>
</dbReference>
<evidence type="ECO:0000313" key="9">
    <source>
        <dbReference type="EMBL" id="MBB3708881.1"/>
    </source>
</evidence>
<feature type="transmembrane region" description="Helical" evidence="6">
    <location>
        <begin position="7"/>
        <end position="28"/>
    </location>
</feature>
<reference evidence="8 10" key="1">
    <citation type="submission" date="2016-03" db="EMBL/GenBank/DDBJ databases">
        <title>Complete genome of Aminobacter aminovorans KCTC 2477.</title>
        <authorList>
            <person name="Kim K.M."/>
        </authorList>
    </citation>
    <scope>NUCLEOTIDE SEQUENCE [LARGE SCALE GENOMIC DNA]</scope>
    <source>
        <strain evidence="8 10">KCTC 2477</strain>
        <plasmid evidence="8 10">pAA03</plasmid>
    </source>
</reference>
<evidence type="ECO:0000313" key="11">
    <source>
        <dbReference type="Proteomes" id="UP000577697"/>
    </source>
</evidence>
<keyword evidence="11" id="KW-1185">Reference proteome</keyword>
<gene>
    <name evidence="8" type="ORF">AA2016_6509</name>
    <name evidence="9" type="ORF">FHS67_005223</name>
</gene>
<dbReference type="GO" id="GO:0006465">
    <property type="term" value="P:signal peptide processing"/>
    <property type="evidence" value="ECO:0007669"/>
    <property type="project" value="InterPro"/>
</dbReference>
<dbReference type="InterPro" id="IPR036286">
    <property type="entry name" value="LexA/Signal_pep-like_sf"/>
</dbReference>
<comment type="similarity">
    <text evidence="2">Belongs to the peptidase S26C family.</text>
</comment>
<evidence type="ECO:0000256" key="2">
    <source>
        <dbReference type="ARBA" id="ARBA00005849"/>
    </source>
</evidence>
<dbReference type="EMBL" id="CP015008">
    <property type="protein sequence ID" value="AMS45403.1"/>
    <property type="molecule type" value="Genomic_DNA"/>
</dbReference>
<dbReference type="KEGG" id="aak:AA2016_6509"/>
<dbReference type="Proteomes" id="UP000075755">
    <property type="component" value="Plasmid pAA03"/>
</dbReference>
<dbReference type="SUPFAM" id="SSF51306">
    <property type="entry name" value="LexA/Signal peptidase"/>
    <property type="match status" value="1"/>
</dbReference>
<keyword evidence="8" id="KW-0378">Hydrolase</keyword>
<evidence type="ECO:0000256" key="3">
    <source>
        <dbReference type="ARBA" id="ARBA00022729"/>
    </source>
</evidence>
<evidence type="ECO:0000256" key="4">
    <source>
        <dbReference type="ARBA" id="ARBA00022764"/>
    </source>
</evidence>